<keyword evidence="2" id="KW-1185">Reference proteome</keyword>
<dbReference type="Proteomes" id="UP001283361">
    <property type="component" value="Unassembled WGS sequence"/>
</dbReference>
<accession>A0AAE0XYC4</accession>
<dbReference type="AlphaFoldDB" id="A0AAE0XYC4"/>
<evidence type="ECO:0000313" key="2">
    <source>
        <dbReference type="Proteomes" id="UP001283361"/>
    </source>
</evidence>
<proteinExistence type="predicted"/>
<sequence length="105" mass="11697">MVAYFESGLRKSLTKTVPHSRQPAFRASLYLPKYQHNYCAPLVNGSGPRQLQDSGKTPDSKSAGSLEQRWIVVQAAAINNAGQLRGVRIKYLRRGILKHGAYRIS</sequence>
<protein>
    <submittedName>
        <fullName evidence="1">Uncharacterized protein</fullName>
    </submittedName>
</protein>
<reference evidence="1" key="1">
    <citation type="journal article" date="2023" name="G3 (Bethesda)">
        <title>A reference genome for the long-term kleptoplast-retaining sea slug Elysia crispata morphotype clarki.</title>
        <authorList>
            <person name="Eastman K.E."/>
            <person name="Pendleton A.L."/>
            <person name="Shaikh M.A."/>
            <person name="Suttiyut T."/>
            <person name="Ogas R."/>
            <person name="Tomko P."/>
            <person name="Gavelis G."/>
            <person name="Widhalm J.R."/>
            <person name="Wisecaver J.H."/>
        </authorList>
    </citation>
    <scope>NUCLEOTIDE SEQUENCE</scope>
    <source>
        <strain evidence="1">ECLA1</strain>
    </source>
</reference>
<organism evidence="1 2">
    <name type="scientific">Elysia crispata</name>
    <name type="common">lettuce slug</name>
    <dbReference type="NCBI Taxonomy" id="231223"/>
    <lineage>
        <taxon>Eukaryota</taxon>
        <taxon>Metazoa</taxon>
        <taxon>Spiralia</taxon>
        <taxon>Lophotrochozoa</taxon>
        <taxon>Mollusca</taxon>
        <taxon>Gastropoda</taxon>
        <taxon>Heterobranchia</taxon>
        <taxon>Euthyneura</taxon>
        <taxon>Panpulmonata</taxon>
        <taxon>Sacoglossa</taxon>
        <taxon>Placobranchoidea</taxon>
        <taxon>Plakobranchidae</taxon>
        <taxon>Elysia</taxon>
    </lineage>
</organism>
<dbReference type="EMBL" id="JAWDGP010007318">
    <property type="protein sequence ID" value="KAK3726213.1"/>
    <property type="molecule type" value="Genomic_DNA"/>
</dbReference>
<name>A0AAE0XYC4_9GAST</name>
<comment type="caution">
    <text evidence="1">The sequence shown here is derived from an EMBL/GenBank/DDBJ whole genome shotgun (WGS) entry which is preliminary data.</text>
</comment>
<evidence type="ECO:0000313" key="1">
    <source>
        <dbReference type="EMBL" id="KAK3726213.1"/>
    </source>
</evidence>
<gene>
    <name evidence="1" type="ORF">RRG08_018656</name>
</gene>